<dbReference type="EMBL" id="HBIS01005650">
    <property type="protein sequence ID" value="CAE0611265.1"/>
    <property type="molecule type" value="Transcribed_RNA"/>
</dbReference>
<feature type="signal peptide" evidence="3">
    <location>
        <begin position="1"/>
        <end position="23"/>
    </location>
</feature>
<dbReference type="PANTHER" id="PTHR40050:SF1">
    <property type="entry name" value="INNER SPORE COAT PROTEIN H"/>
    <property type="match status" value="1"/>
</dbReference>
<accession>A0A7S3UFG6</accession>
<feature type="domain" description="LTD" evidence="4">
    <location>
        <begin position="87"/>
        <end position="204"/>
    </location>
</feature>
<dbReference type="AlphaFoldDB" id="A0A7S3UFG6"/>
<dbReference type="InterPro" id="IPR001322">
    <property type="entry name" value="Lamin_tail_dom"/>
</dbReference>
<feature type="compositionally biased region" description="Acidic residues" evidence="2">
    <location>
        <begin position="884"/>
        <end position="914"/>
    </location>
</feature>
<dbReference type="PANTHER" id="PTHR40050">
    <property type="entry name" value="INNER SPORE COAT PROTEIN H"/>
    <property type="match status" value="1"/>
</dbReference>
<dbReference type="InterPro" id="IPR036415">
    <property type="entry name" value="Lamin_tail_dom_sf"/>
</dbReference>
<name>A0A7S3UFG6_9CHLO</name>
<feature type="region of interest" description="Disordered" evidence="2">
    <location>
        <begin position="468"/>
        <end position="499"/>
    </location>
</feature>
<sequence>MPMAGVWIAAVLAVATNLQVGTAENATRRIDSSRTPAGPGGETPSGDCKFPLQFDGQTYSDCVVFDDEEWCRNEAGFWGVCAPVEYELPPEDEQPQGPITINEILPASGEDTFIEIMNVGENEVDLSGWRITNQNTGPGSGLVIGSPAGGPACLDSSYTRLAPGATMLMRKGEDCSFNFDLNKNGAVHIFRANGNEVDVHEWTADDLEDGLALARLPDGLGYFYARAPTPGAANDLSTAIGTDSELELSDCCGKFLDSPNECDCAAFGVRINEFMASNSESLRDEDGDFSDWIEIFSPVNVDLSGWALTDRVDDPFMWVFPEGATIRRNGYLVLFASNKDRTTVGRPMHTNFALRKAGEYFALVRPDGTIATEFSPMFPMQYLDVSFGLPEDSDTRGYLRAITPGGVNSEERIDLGPSIWNMTRNPQQPFEEAAVTVEAIVRPLEGTQIQDVFLHYRLDFGPEKRVRMTDVSEEPTVSASSEEQSDRMQGLGPSDRLYSGTIREDTERNQMIRWYVTAVDGRNGTSRYPTFETENEPEYHGTVVQDPSLDNSIPSLDMFVEDEEAAATQEGTYGSIMYNGKFYDRVFINRRGQTSLLWPKPKLKLDFKGRIFDWMEGEDKVGSINLESHYMEPGTNTYMRPNIGSAYFEDVGIPAPVIFHVSLRQNGEFYGLFSLGERINEPFFDRVGLSFKNSNMYKAEHTSFANLRPLDEIPHHLRYAFKKENNQEEDDWTDLYELTDALAGPDTDAFLYDHLNIPAVLNEMAAQTLILNHDRCSKNYFLYHDFATQEWQRLPWDFEQLLGVGVHLGGDESDTSVTFGYCLLSCEAFNSPFFCDRNHPQDPAESVQLLNDPSIGGAGGGVAPSPSQGAGSAPSTQEPPPEEREAEEEEEEEQEGEDADTAVEEEEEEEEVDPADCPSGILRFFQPGCARRRMSRRLLQDQSSEADFEYNPEDHWNHLTDAIFSVPQLRRMYLRRLRTLMDEYLAQPSWIEQKIRTLRDDIYQIADLDSAIWNPLHPSHTIRTGMQQMLGPGGILPSRREQLFDTYGRQTNWTVIPEEQPDVIELCIARVMKDGPEPQRFVEIKNQENIAVDISGYELVGDVEFTFKPGTVVGPNASVFVSPDVLAFRNRRQSPKGNERRLVVGPFEGSLPEEYTLELHDKADNTIASTADGMCPDN</sequence>
<evidence type="ECO:0000256" key="1">
    <source>
        <dbReference type="ARBA" id="ARBA00023157"/>
    </source>
</evidence>
<evidence type="ECO:0000256" key="2">
    <source>
        <dbReference type="SAM" id="MobiDB-lite"/>
    </source>
</evidence>
<evidence type="ECO:0000313" key="5">
    <source>
        <dbReference type="EMBL" id="CAE0611265.1"/>
    </source>
</evidence>
<dbReference type="Pfam" id="PF00932">
    <property type="entry name" value="LTD"/>
    <property type="match status" value="3"/>
</dbReference>
<dbReference type="InterPro" id="IPR013806">
    <property type="entry name" value="Kringle-like"/>
</dbReference>
<keyword evidence="3" id="KW-0732">Signal</keyword>
<feature type="chain" id="PRO_5031152889" description="LTD domain-containing protein" evidence="3">
    <location>
        <begin position="24"/>
        <end position="1178"/>
    </location>
</feature>
<dbReference type="SUPFAM" id="SSF57440">
    <property type="entry name" value="Kringle-like"/>
    <property type="match status" value="1"/>
</dbReference>
<evidence type="ECO:0000259" key="4">
    <source>
        <dbReference type="PROSITE" id="PS51841"/>
    </source>
</evidence>
<feature type="region of interest" description="Disordered" evidence="2">
    <location>
        <begin position="844"/>
        <end position="920"/>
    </location>
</feature>
<dbReference type="InterPro" id="IPR014867">
    <property type="entry name" value="Spore_coat_CotH_CotH2/3/7"/>
</dbReference>
<dbReference type="Gene3D" id="2.60.40.1260">
    <property type="entry name" value="Lamin Tail domain"/>
    <property type="match status" value="2"/>
</dbReference>
<dbReference type="PROSITE" id="PS51841">
    <property type="entry name" value="LTD"/>
    <property type="match status" value="2"/>
</dbReference>
<feature type="compositionally biased region" description="Low complexity" evidence="2">
    <location>
        <begin position="863"/>
        <end position="875"/>
    </location>
</feature>
<dbReference type="SUPFAM" id="SSF74853">
    <property type="entry name" value="Lamin A/C globular tail domain"/>
    <property type="match status" value="3"/>
</dbReference>
<keyword evidence="1" id="KW-1015">Disulfide bond</keyword>
<dbReference type="Pfam" id="PF08757">
    <property type="entry name" value="CotH"/>
    <property type="match status" value="1"/>
</dbReference>
<evidence type="ECO:0000256" key="3">
    <source>
        <dbReference type="SAM" id="SignalP"/>
    </source>
</evidence>
<gene>
    <name evidence="5" type="ORF">PSAL00342_LOCUS5100</name>
</gene>
<feature type="region of interest" description="Disordered" evidence="2">
    <location>
        <begin position="26"/>
        <end position="48"/>
    </location>
</feature>
<feature type="domain" description="LTD" evidence="4">
    <location>
        <begin position="258"/>
        <end position="400"/>
    </location>
</feature>
<reference evidence="5" key="1">
    <citation type="submission" date="2021-01" db="EMBL/GenBank/DDBJ databases">
        <authorList>
            <person name="Corre E."/>
            <person name="Pelletier E."/>
            <person name="Niang G."/>
            <person name="Scheremetjew M."/>
            <person name="Finn R."/>
            <person name="Kale V."/>
            <person name="Holt S."/>
            <person name="Cochrane G."/>
            <person name="Meng A."/>
            <person name="Brown T."/>
            <person name="Cohen L."/>
        </authorList>
    </citation>
    <scope>NUCLEOTIDE SEQUENCE</scope>
    <source>
        <strain evidence="5">CCMP1897</strain>
    </source>
</reference>
<protein>
    <recommendedName>
        <fullName evidence="4">LTD domain-containing protein</fullName>
    </recommendedName>
</protein>
<organism evidence="5">
    <name type="scientific">Picocystis salinarum</name>
    <dbReference type="NCBI Taxonomy" id="88271"/>
    <lineage>
        <taxon>Eukaryota</taxon>
        <taxon>Viridiplantae</taxon>
        <taxon>Chlorophyta</taxon>
        <taxon>Picocystophyceae</taxon>
        <taxon>Picocystales</taxon>
        <taxon>Picocystaceae</taxon>
        <taxon>Picocystis</taxon>
    </lineage>
</organism>
<proteinExistence type="predicted"/>